<gene>
    <name evidence="1" type="ORF">CU100_12340</name>
</gene>
<accession>A0A2P7AW01</accession>
<dbReference type="CDD" id="cd03801">
    <property type="entry name" value="GT4_PimA-like"/>
    <property type="match status" value="1"/>
</dbReference>
<reference evidence="2" key="1">
    <citation type="submission" date="2017-11" db="EMBL/GenBank/DDBJ databases">
        <authorList>
            <person name="Kuznetsova I."/>
            <person name="Sazanova A."/>
            <person name="Chirak E."/>
            <person name="Safronova V."/>
            <person name="Willems A."/>
        </authorList>
    </citation>
    <scope>NUCLEOTIDE SEQUENCE [LARGE SCALE GENOMIC DNA]</scope>
    <source>
        <strain evidence="2">PEPV15</strain>
    </source>
</reference>
<dbReference type="PANTHER" id="PTHR46656:SF3">
    <property type="entry name" value="PUTATIVE-RELATED"/>
    <property type="match status" value="1"/>
</dbReference>
<dbReference type="EMBL" id="PGGN01000002">
    <property type="protein sequence ID" value="PSH58388.1"/>
    <property type="molecule type" value="Genomic_DNA"/>
</dbReference>
<dbReference type="RefSeq" id="WP_106716830.1">
    <property type="nucleotide sequence ID" value="NZ_JACHXT010000001.1"/>
</dbReference>
<protein>
    <submittedName>
        <fullName evidence="1">Uncharacterized protein</fullName>
    </submittedName>
</protein>
<name>A0A2P7AW01_9HYPH</name>
<dbReference type="OrthoDB" id="118340at2"/>
<proteinExistence type="predicted"/>
<evidence type="ECO:0000313" key="2">
    <source>
        <dbReference type="Proteomes" id="UP000241158"/>
    </source>
</evidence>
<dbReference type="Pfam" id="PF13692">
    <property type="entry name" value="Glyco_trans_1_4"/>
    <property type="match status" value="1"/>
</dbReference>
<keyword evidence="2" id="KW-1185">Reference proteome</keyword>
<dbReference type="Gene3D" id="3.40.50.2000">
    <property type="entry name" value="Glycogen Phosphorylase B"/>
    <property type="match status" value="1"/>
</dbReference>
<comment type="caution">
    <text evidence="1">The sequence shown here is derived from an EMBL/GenBank/DDBJ whole genome shotgun (WGS) entry which is preliminary data.</text>
</comment>
<dbReference type="AlphaFoldDB" id="A0A2P7AW01"/>
<evidence type="ECO:0000313" key="1">
    <source>
        <dbReference type="EMBL" id="PSH58388.1"/>
    </source>
</evidence>
<sequence length="427" mass="48477">MLKRPANSLKTTLKERDPVGKWSRATSSAKFRVWKISQTLLQKYRQHLLQPFRPFPNKRGILFIGYVQAGLGLGESLRGMIKAAAHRGLKFGVYPYRVGVETRIIGEFMPERYDRQHRYDFNMIEVAADQVPAVFRTVDPRHIAGSYNILRTYWELAKAPREWEPMLDGIDEIWVPNQFVHDAFRRIFAGPITIIPPCVVIEDTEYPDRAALGLESNQFYFLFSFDYYSSPHRKNPLGVLDAFLAAFPHHNENVSLVIKSTGSELHHPDIKEKIRVAAEADPRIQLIDKTLSRKEVLGLIRACDCYVSLHRAEGFGLGMVEAMSFGKIVIGTDYSGSTDFLSEDTGYPVAYNLIPVEPNEYTWSSDQVWAEPDLEAAVKAFKLAFSDRDSSRRKAAAGKMLVDRKYGVASVGAEIERRIDELELGRA</sequence>
<organism evidence="1 2">
    <name type="scientific">Phyllobacterium endophyticum</name>
    <dbReference type="NCBI Taxonomy" id="1149773"/>
    <lineage>
        <taxon>Bacteria</taxon>
        <taxon>Pseudomonadati</taxon>
        <taxon>Pseudomonadota</taxon>
        <taxon>Alphaproteobacteria</taxon>
        <taxon>Hyphomicrobiales</taxon>
        <taxon>Phyllobacteriaceae</taxon>
        <taxon>Phyllobacterium</taxon>
    </lineage>
</organism>
<dbReference type="SUPFAM" id="SSF53756">
    <property type="entry name" value="UDP-Glycosyltransferase/glycogen phosphorylase"/>
    <property type="match status" value="1"/>
</dbReference>
<dbReference type="Proteomes" id="UP000241158">
    <property type="component" value="Unassembled WGS sequence"/>
</dbReference>
<dbReference type="PANTHER" id="PTHR46656">
    <property type="entry name" value="PUTATIVE-RELATED"/>
    <property type="match status" value="1"/>
</dbReference>